<name>A0ABM1QLE2_CAMSA</name>
<protein>
    <submittedName>
        <fullName evidence="3">Uncharacterized protein LOC109127400</fullName>
    </submittedName>
</protein>
<dbReference type="InterPro" id="IPR043502">
    <property type="entry name" value="DNA/RNA_pol_sf"/>
</dbReference>
<evidence type="ECO:0000313" key="2">
    <source>
        <dbReference type="Proteomes" id="UP000694864"/>
    </source>
</evidence>
<dbReference type="InterPro" id="IPR013103">
    <property type="entry name" value="RVT_2"/>
</dbReference>
<keyword evidence="2" id="KW-1185">Reference proteome</keyword>
<accession>A0ABM1QLE2</accession>
<dbReference type="PANTHER" id="PTHR11439">
    <property type="entry name" value="GAG-POL-RELATED RETROTRANSPOSON"/>
    <property type="match status" value="1"/>
</dbReference>
<evidence type="ECO:0000313" key="3">
    <source>
        <dbReference type="RefSeq" id="XP_019087580.1"/>
    </source>
</evidence>
<feature type="domain" description="Reverse transcriptase Ty1/copia-type" evidence="1">
    <location>
        <begin position="26"/>
        <end position="179"/>
    </location>
</feature>
<dbReference type="Pfam" id="PF07727">
    <property type="entry name" value="RVT_2"/>
    <property type="match status" value="1"/>
</dbReference>
<reference evidence="3" key="2">
    <citation type="submission" date="2025-08" db="UniProtKB">
        <authorList>
            <consortium name="RefSeq"/>
        </authorList>
    </citation>
    <scope>IDENTIFICATION</scope>
    <source>
        <tissue evidence="3">Leaf</tissue>
    </source>
</reference>
<dbReference type="GeneID" id="109127400"/>
<dbReference type="Proteomes" id="UP000694864">
    <property type="component" value="Chromosome 11"/>
</dbReference>
<evidence type="ECO:0000259" key="1">
    <source>
        <dbReference type="Pfam" id="PF07727"/>
    </source>
</evidence>
<gene>
    <name evidence="3" type="primary">LOC109127400</name>
</gene>
<dbReference type="PANTHER" id="PTHR11439:SF454">
    <property type="match status" value="1"/>
</dbReference>
<sequence length="358" mass="40197">MDVEMGAIELTRTFYVVSLPPDGSIERYKAHLVTKVYTQQEGVHYVDTFSHVGKLASVKLVLGLAAKKGWSLTQMDVNNAFLHSDLEEEIYMILPQGYTPTSGVLPPNPACKLHKSIYGLNQASRQWYKCLSQVLLDEDFEQSPADNTLFVKETSTSYTTILVYVDDILIVSNNDEAVASVEVARHSEDIFVCQRKYCLDLLADFGLLGCKPKSTPMDYKKSLTKDSGTLLSDGKPYRKIIGRLLYLCIMRPNITFVVNHLSQYLSCPTDLHYKAALRILKYLKDNHVQGLFYSAHTDICFNGFSNADWRTCLESRRSINGMCIFLGTSVIIWKSKKQDVVSSSSTEAWSSPQGSCFG</sequence>
<reference evidence="2" key="1">
    <citation type="journal article" date="2014" name="Nat. Commun.">
        <title>The emerging biofuel crop Camelina sativa retains a highly undifferentiated hexaploid genome structure.</title>
        <authorList>
            <person name="Kagale S."/>
            <person name="Koh C."/>
            <person name="Nixon J."/>
            <person name="Bollina V."/>
            <person name="Clarke W.E."/>
            <person name="Tuteja R."/>
            <person name="Spillane C."/>
            <person name="Robinson S.J."/>
            <person name="Links M.G."/>
            <person name="Clarke C."/>
            <person name="Higgins E.E."/>
            <person name="Huebert T."/>
            <person name="Sharpe A.G."/>
            <person name="Parkin I.A."/>
        </authorList>
    </citation>
    <scope>NUCLEOTIDE SEQUENCE [LARGE SCALE GENOMIC DNA]</scope>
    <source>
        <strain evidence="2">cv. DH55</strain>
    </source>
</reference>
<organism evidence="2 3">
    <name type="scientific">Camelina sativa</name>
    <name type="common">False flax</name>
    <name type="synonym">Myagrum sativum</name>
    <dbReference type="NCBI Taxonomy" id="90675"/>
    <lineage>
        <taxon>Eukaryota</taxon>
        <taxon>Viridiplantae</taxon>
        <taxon>Streptophyta</taxon>
        <taxon>Embryophyta</taxon>
        <taxon>Tracheophyta</taxon>
        <taxon>Spermatophyta</taxon>
        <taxon>Magnoliopsida</taxon>
        <taxon>eudicotyledons</taxon>
        <taxon>Gunneridae</taxon>
        <taxon>Pentapetalae</taxon>
        <taxon>rosids</taxon>
        <taxon>malvids</taxon>
        <taxon>Brassicales</taxon>
        <taxon>Brassicaceae</taxon>
        <taxon>Camelineae</taxon>
        <taxon>Camelina</taxon>
    </lineage>
</organism>
<dbReference type="RefSeq" id="XP_019087580.1">
    <property type="nucleotide sequence ID" value="XM_019232035.1"/>
</dbReference>
<dbReference type="SUPFAM" id="SSF56672">
    <property type="entry name" value="DNA/RNA polymerases"/>
    <property type="match status" value="1"/>
</dbReference>
<proteinExistence type="predicted"/>